<reference evidence="2" key="2">
    <citation type="submission" date="2015-03" db="UniProtKB">
        <authorList>
            <consortium name="EnsemblPlants"/>
        </authorList>
    </citation>
    <scope>IDENTIFICATION</scope>
</reference>
<dbReference type="Gramene" id="OBART07G03320.1">
    <property type="protein sequence ID" value="OBART07G03320.1"/>
    <property type="gene ID" value="OBART07G03320"/>
</dbReference>
<name>A0A0D3GMC7_9ORYZ</name>
<keyword evidence="1" id="KW-0472">Membrane</keyword>
<evidence type="ECO:0000313" key="3">
    <source>
        <dbReference type="Proteomes" id="UP000026960"/>
    </source>
</evidence>
<dbReference type="PaxDb" id="65489-OBART07G03320.1"/>
<reference evidence="2" key="1">
    <citation type="journal article" date="2009" name="Rice">
        <title>De Novo Next Generation Sequencing of Plant Genomes.</title>
        <authorList>
            <person name="Rounsley S."/>
            <person name="Marri P.R."/>
            <person name="Yu Y."/>
            <person name="He R."/>
            <person name="Sisneros N."/>
            <person name="Goicoechea J.L."/>
            <person name="Lee S.J."/>
            <person name="Angelova A."/>
            <person name="Kudrna D."/>
            <person name="Luo M."/>
            <person name="Affourtit J."/>
            <person name="Desany B."/>
            <person name="Knight J."/>
            <person name="Niazi F."/>
            <person name="Egholm M."/>
            <person name="Wing R.A."/>
        </authorList>
    </citation>
    <scope>NUCLEOTIDE SEQUENCE [LARGE SCALE GENOMIC DNA]</scope>
    <source>
        <strain evidence="2">cv. IRGC 105608</strain>
    </source>
</reference>
<evidence type="ECO:0000313" key="2">
    <source>
        <dbReference type="EnsemblPlants" id="OBART07G03320.1"/>
    </source>
</evidence>
<proteinExistence type="predicted"/>
<keyword evidence="1" id="KW-0812">Transmembrane</keyword>
<keyword evidence="3" id="KW-1185">Reference proteome</keyword>
<evidence type="ECO:0000256" key="1">
    <source>
        <dbReference type="SAM" id="Phobius"/>
    </source>
</evidence>
<feature type="transmembrane region" description="Helical" evidence="1">
    <location>
        <begin position="72"/>
        <end position="92"/>
    </location>
</feature>
<dbReference type="AlphaFoldDB" id="A0A0D3GMC7"/>
<organism evidence="2">
    <name type="scientific">Oryza barthii</name>
    <dbReference type="NCBI Taxonomy" id="65489"/>
    <lineage>
        <taxon>Eukaryota</taxon>
        <taxon>Viridiplantae</taxon>
        <taxon>Streptophyta</taxon>
        <taxon>Embryophyta</taxon>
        <taxon>Tracheophyta</taxon>
        <taxon>Spermatophyta</taxon>
        <taxon>Magnoliopsida</taxon>
        <taxon>Liliopsida</taxon>
        <taxon>Poales</taxon>
        <taxon>Poaceae</taxon>
        <taxon>BOP clade</taxon>
        <taxon>Oryzoideae</taxon>
        <taxon>Oryzeae</taxon>
        <taxon>Oryzinae</taxon>
        <taxon>Oryza</taxon>
    </lineage>
</organism>
<accession>A0A0D3GMC7</accession>
<sequence length="123" mass="13777">MATRFLAGKLLAAALRRRTAVSKSAAAPSSSVKLISCLSSEATITLIVSYFAYLLTKEIAEIIRYNRFHRRCIMGSVVLGMGLAGVSCVWYTHNHRKAVREVFRELEPELKQEILRKYSSPSN</sequence>
<dbReference type="Proteomes" id="UP000026960">
    <property type="component" value="Chromosome 7"/>
</dbReference>
<keyword evidence="1" id="KW-1133">Transmembrane helix</keyword>
<protein>
    <submittedName>
        <fullName evidence="2">Uncharacterized protein</fullName>
    </submittedName>
</protein>
<dbReference type="EnsemblPlants" id="OBART07G03320.1">
    <property type="protein sequence ID" value="OBART07G03320.1"/>
    <property type="gene ID" value="OBART07G03320"/>
</dbReference>
<dbReference type="HOGENOM" id="CLU_112633_0_0_1"/>